<evidence type="ECO:0000313" key="2">
    <source>
        <dbReference type="Proteomes" id="UP000008988"/>
    </source>
</evidence>
<dbReference type="Proteomes" id="UP000008988">
    <property type="component" value="Unassembled WGS sequence"/>
</dbReference>
<proteinExistence type="predicted"/>
<gene>
    <name evidence="1" type="ORF">AWRI1631_131950</name>
</gene>
<dbReference type="AlphaFoldDB" id="B5VPI2"/>
<name>B5VPI2_YEAS6</name>
<sequence length="185" mass="20120">MYLCWYPCSKKLRSSTDWFLVRSFPRAPRSCGVSSSKEKASLNVSVISSGVILNSSTSLSSCSISGFVALPAIPGLTSINFEHSNITCLCSKRSFSLLLRLSKDSSNCLARDSQSVISFTMSLTFSNDSGSMVLMRSAISGWAMSFPSSSICKIYFQVSAACFSTTSFKKPTILSTSSKRLNWLT</sequence>
<accession>B5VPI2</accession>
<organism evidence="1 2">
    <name type="scientific">Saccharomyces cerevisiae (strain AWRI1631)</name>
    <name type="common">Baker's yeast</name>
    <dbReference type="NCBI Taxonomy" id="545124"/>
    <lineage>
        <taxon>Eukaryota</taxon>
        <taxon>Fungi</taxon>
        <taxon>Dikarya</taxon>
        <taxon>Ascomycota</taxon>
        <taxon>Saccharomycotina</taxon>
        <taxon>Saccharomycetes</taxon>
        <taxon>Saccharomycetales</taxon>
        <taxon>Saccharomycetaceae</taxon>
        <taxon>Saccharomyces</taxon>
    </lineage>
</organism>
<protein>
    <submittedName>
        <fullName evidence="1">Uncharacterized protein</fullName>
    </submittedName>
</protein>
<reference evidence="1 2" key="1">
    <citation type="journal article" date="2008" name="FEMS Yeast Res.">
        <title>Comparative genome analysis of a Saccharomyces cerevisiae wine strain.</title>
        <authorList>
            <person name="Borneman A.R."/>
            <person name="Forgan A.H."/>
            <person name="Pretorius I.S."/>
            <person name="Chambers P.J."/>
        </authorList>
    </citation>
    <scope>NUCLEOTIDE SEQUENCE [LARGE SCALE GENOMIC DNA]</scope>
    <source>
        <strain evidence="1 2">AWRI1631</strain>
    </source>
</reference>
<dbReference type="EMBL" id="ABSV01001807">
    <property type="protein sequence ID" value="EDZ70161.1"/>
    <property type="molecule type" value="Genomic_DNA"/>
</dbReference>
<evidence type="ECO:0000313" key="1">
    <source>
        <dbReference type="EMBL" id="EDZ70161.1"/>
    </source>
</evidence>
<comment type="caution">
    <text evidence="1">The sequence shown here is derived from an EMBL/GenBank/DDBJ whole genome shotgun (WGS) entry which is preliminary data.</text>
</comment>